<evidence type="ECO:0000313" key="2">
    <source>
        <dbReference type="Proteomes" id="UP000035740"/>
    </source>
</evidence>
<protein>
    <submittedName>
        <fullName evidence="1">Uncharacterized protein</fullName>
    </submittedName>
</protein>
<proteinExistence type="predicted"/>
<reference evidence="1 2" key="1">
    <citation type="journal article" date="2014" name="Nature">
        <title>The genome of the recently domesticated crop plant sugar beet (Beta vulgaris).</title>
        <authorList>
            <person name="Dohm J.C."/>
            <person name="Minoche A.E."/>
            <person name="Holtgrawe D."/>
            <person name="Capella-Gutierrez S."/>
            <person name="Zakrzewski F."/>
            <person name="Tafer H."/>
            <person name="Rupp O."/>
            <person name="Sorensen T.R."/>
            <person name="Stracke R."/>
            <person name="Reinhardt R."/>
            <person name="Goesmann A."/>
            <person name="Kraft T."/>
            <person name="Schulz B."/>
            <person name="Stadler P.F."/>
            <person name="Schmidt T."/>
            <person name="Gabaldon T."/>
            <person name="Lehrach H."/>
            <person name="Weisshaar B."/>
            <person name="Himmelbauer H."/>
        </authorList>
    </citation>
    <scope>NUCLEOTIDE SEQUENCE [LARGE SCALE GENOMIC DNA]</scope>
    <source>
        <tissue evidence="1">Taproot</tissue>
    </source>
</reference>
<dbReference type="Proteomes" id="UP000035740">
    <property type="component" value="Unassembled WGS sequence"/>
</dbReference>
<feature type="non-terminal residue" evidence="1">
    <location>
        <position position="1"/>
    </location>
</feature>
<evidence type="ECO:0000313" key="1">
    <source>
        <dbReference type="EMBL" id="KMS93314.1"/>
    </source>
</evidence>
<accession>A0A0J8AWS8</accession>
<keyword evidence="2" id="KW-1185">Reference proteome</keyword>
<dbReference type="Gramene" id="KMS93314">
    <property type="protein sequence ID" value="KMS93314"/>
    <property type="gene ID" value="BVRB_032730"/>
</dbReference>
<sequence>QRLLDNVTFTFNGQSRTYWKGSKWERRPFRCPHINLQPFRHMTNEERVSLLGHDPDLEQDDFGKSGEVIETGKILGLPASTISIIIVEFCERFAFYGSTLCFTICRSSVLCR</sequence>
<dbReference type="OrthoDB" id="8904098at2759"/>
<dbReference type="AlphaFoldDB" id="A0A0J8AWS8"/>
<organism evidence="1 2">
    <name type="scientific">Beta vulgaris subsp. vulgaris</name>
    <name type="common">Beet</name>
    <dbReference type="NCBI Taxonomy" id="3555"/>
    <lineage>
        <taxon>Eukaryota</taxon>
        <taxon>Viridiplantae</taxon>
        <taxon>Streptophyta</taxon>
        <taxon>Embryophyta</taxon>
        <taxon>Tracheophyta</taxon>
        <taxon>Spermatophyta</taxon>
        <taxon>Magnoliopsida</taxon>
        <taxon>eudicotyledons</taxon>
        <taxon>Gunneridae</taxon>
        <taxon>Pentapetalae</taxon>
        <taxon>Caryophyllales</taxon>
        <taxon>Chenopodiaceae</taxon>
        <taxon>Betoideae</taxon>
        <taxon>Beta</taxon>
    </lineage>
</organism>
<gene>
    <name evidence="1" type="ORF">BVRB_032730</name>
</gene>
<dbReference type="EMBL" id="KQ104194">
    <property type="protein sequence ID" value="KMS93314.1"/>
    <property type="molecule type" value="Genomic_DNA"/>
</dbReference>
<name>A0A0J8AWS8_BETVV</name>